<feature type="transmembrane region" description="Helical" evidence="1">
    <location>
        <begin position="158"/>
        <end position="177"/>
    </location>
</feature>
<feature type="transmembrane region" description="Helical" evidence="1">
    <location>
        <begin position="319"/>
        <end position="336"/>
    </location>
</feature>
<feature type="transmembrane region" description="Helical" evidence="1">
    <location>
        <begin position="126"/>
        <end position="146"/>
    </location>
</feature>
<accession>A0A366EFE4</accession>
<evidence type="ECO:0008006" key="4">
    <source>
        <dbReference type="Google" id="ProtNLM"/>
    </source>
</evidence>
<dbReference type="EMBL" id="QNRK01000060">
    <property type="protein sequence ID" value="RBP01053.1"/>
    <property type="molecule type" value="Genomic_DNA"/>
</dbReference>
<keyword evidence="1" id="KW-0812">Transmembrane</keyword>
<sequence>MWAAHGLPRNAGTEPTAAAYSARMQTPATNRLRGGAFALVAAALIAAQPPLSSPAARQFSPAQFVFLTQIGLLLSIPFLLATRDSREDFVRAFGRPASPAKFAAIFAVGAAALALYTVSLGGAHPVVVVAILCLAPFWAALVARIVTKTPIPASPGMFFACLAVSFLGATAVAWSQAGDHAGLAAELLRGSWLFAVPIPLFASLTGTLTGKWFSDLNASGVIAANVLIGALALIPVTLAWLLARGEPLLPQLGPTALMIVGIILADAVGRVFSQKALQATDNDNGFVTMFQNLEPAIAALLSFVLSFWFSGLGFAADRVFFAGLAVSAGGLFLFSWRSLRGGPPGAQNGRLR</sequence>
<dbReference type="Proteomes" id="UP000253529">
    <property type="component" value="Unassembled WGS sequence"/>
</dbReference>
<gene>
    <name evidence="2" type="ORF">DFR50_16020</name>
</gene>
<keyword evidence="1" id="KW-0472">Membrane</keyword>
<evidence type="ECO:0000313" key="2">
    <source>
        <dbReference type="EMBL" id="RBP01053.1"/>
    </source>
</evidence>
<evidence type="ECO:0000313" key="3">
    <source>
        <dbReference type="Proteomes" id="UP000253529"/>
    </source>
</evidence>
<protein>
    <recommendedName>
        <fullName evidence="4">EamA-like transporter family protein</fullName>
    </recommendedName>
</protein>
<proteinExistence type="predicted"/>
<feature type="transmembrane region" description="Helical" evidence="1">
    <location>
        <begin position="63"/>
        <end position="81"/>
    </location>
</feature>
<organism evidence="2 3">
    <name type="scientific">Roseiarcus fermentans</name>
    <dbReference type="NCBI Taxonomy" id="1473586"/>
    <lineage>
        <taxon>Bacteria</taxon>
        <taxon>Pseudomonadati</taxon>
        <taxon>Pseudomonadota</taxon>
        <taxon>Alphaproteobacteria</taxon>
        <taxon>Hyphomicrobiales</taxon>
        <taxon>Roseiarcaceae</taxon>
        <taxon>Roseiarcus</taxon>
    </lineage>
</organism>
<feature type="transmembrane region" description="Helical" evidence="1">
    <location>
        <begin position="32"/>
        <end position="51"/>
    </location>
</feature>
<keyword evidence="1" id="KW-1133">Transmembrane helix</keyword>
<dbReference type="AlphaFoldDB" id="A0A366EFE4"/>
<reference evidence="2 3" key="1">
    <citation type="submission" date="2018-06" db="EMBL/GenBank/DDBJ databases">
        <title>Genomic Encyclopedia of Type Strains, Phase IV (KMG-IV): sequencing the most valuable type-strain genomes for metagenomic binning, comparative biology and taxonomic classification.</title>
        <authorList>
            <person name="Goeker M."/>
        </authorList>
    </citation>
    <scope>NUCLEOTIDE SEQUENCE [LARGE SCALE GENOMIC DNA]</scope>
    <source>
        <strain evidence="2 3">DSM 24875</strain>
    </source>
</reference>
<feature type="transmembrane region" description="Helical" evidence="1">
    <location>
        <begin position="189"/>
        <end position="209"/>
    </location>
</feature>
<feature type="transmembrane region" description="Helical" evidence="1">
    <location>
        <begin position="293"/>
        <end position="313"/>
    </location>
</feature>
<evidence type="ECO:0000256" key="1">
    <source>
        <dbReference type="SAM" id="Phobius"/>
    </source>
</evidence>
<name>A0A366EFE4_9HYPH</name>
<feature type="transmembrane region" description="Helical" evidence="1">
    <location>
        <begin position="255"/>
        <end position="272"/>
    </location>
</feature>
<feature type="transmembrane region" description="Helical" evidence="1">
    <location>
        <begin position="221"/>
        <end position="243"/>
    </location>
</feature>
<feature type="transmembrane region" description="Helical" evidence="1">
    <location>
        <begin position="102"/>
        <end position="120"/>
    </location>
</feature>
<keyword evidence="3" id="KW-1185">Reference proteome</keyword>
<comment type="caution">
    <text evidence="2">The sequence shown here is derived from an EMBL/GenBank/DDBJ whole genome shotgun (WGS) entry which is preliminary data.</text>
</comment>